<evidence type="ECO:0000256" key="3">
    <source>
        <dbReference type="ARBA" id="ARBA00022475"/>
    </source>
</evidence>
<feature type="transmembrane region" description="Helical" evidence="7">
    <location>
        <begin position="93"/>
        <end position="118"/>
    </location>
</feature>
<evidence type="ECO:0000256" key="1">
    <source>
        <dbReference type="ARBA" id="ARBA00004651"/>
    </source>
</evidence>
<feature type="transmembrane region" description="Helical" evidence="7">
    <location>
        <begin position="130"/>
        <end position="150"/>
    </location>
</feature>
<evidence type="ECO:0000313" key="11">
    <source>
        <dbReference type="Proteomes" id="UP000317209"/>
    </source>
</evidence>
<keyword evidence="11" id="KW-1185">Reference proteome</keyword>
<feature type="domain" description="ABC transmembrane type-1" evidence="9">
    <location>
        <begin position="93"/>
        <end position="309"/>
    </location>
</feature>
<feature type="transmembrane region" description="Helical" evidence="7">
    <location>
        <begin position="288"/>
        <end position="309"/>
    </location>
</feature>
<keyword evidence="3" id="KW-1003">Cell membrane</keyword>
<evidence type="ECO:0000256" key="7">
    <source>
        <dbReference type="RuleBase" id="RU363032"/>
    </source>
</evidence>
<dbReference type="PROSITE" id="PS50928">
    <property type="entry name" value="ABC_TM1"/>
    <property type="match status" value="1"/>
</dbReference>
<dbReference type="PANTHER" id="PTHR30193">
    <property type="entry name" value="ABC TRANSPORTER PERMEASE PROTEIN"/>
    <property type="match status" value="1"/>
</dbReference>
<feature type="compositionally biased region" description="Polar residues" evidence="8">
    <location>
        <begin position="1"/>
        <end position="12"/>
    </location>
</feature>
<name>A0A543BA35_9MICO</name>
<dbReference type="CDD" id="cd06261">
    <property type="entry name" value="TM_PBP2"/>
    <property type="match status" value="1"/>
</dbReference>
<dbReference type="Pfam" id="PF00528">
    <property type="entry name" value="BPD_transp_1"/>
    <property type="match status" value="1"/>
</dbReference>
<dbReference type="Gene3D" id="1.10.3720.10">
    <property type="entry name" value="MetI-like"/>
    <property type="match status" value="1"/>
</dbReference>
<feature type="transmembrane region" description="Helical" evidence="7">
    <location>
        <begin position="230"/>
        <end position="250"/>
    </location>
</feature>
<comment type="subcellular location">
    <subcellularLocation>
        <location evidence="1 7">Cell membrane</location>
        <topology evidence="1 7">Multi-pass membrane protein</topology>
    </subcellularLocation>
</comment>
<keyword evidence="4 7" id="KW-0812">Transmembrane</keyword>
<dbReference type="EMBL" id="VFOX01000002">
    <property type="protein sequence ID" value="TQL81603.1"/>
    <property type="molecule type" value="Genomic_DNA"/>
</dbReference>
<evidence type="ECO:0000256" key="6">
    <source>
        <dbReference type="ARBA" id="ARBA00023136"/>
    </source>
</evidence>
<dbReference type="Proteomes" id="UP000317209">
    <property type="component" value="Unassembled WGS sequence"/>
</dbReference>
<dbReference type="AlphaFoldDB" id="A0A543BA35"/>
<dbReference type="InterPro" id="IPR051393">
    <property type="entry name" value="ABC_transporter_permease"/>
</dbReference>
<feature type="transmembrane region" description="Helical" evidence="7">
    <location>
        <begin position="176"/>
        <end position="200"/>
    </location>
</feature>
<dbReference type="GO" id="GO:0055085">
    <property type="term" value="P:transmembrane transport"/>
    <property type="evidence" value="ECO:0007669"/>
    <property type="project" value="InterPro"/>
</dbReference>
<evidence type="ECO:0000259" key="9">
    <source>
        <dbReference type="PROSITE" id="PS50928"/>
    </source>
</evidence>
<comment type="caution">
    <text evidence="10">The sequence shown here is derived from an EMBL/GenBank/DDBJ whole genome shotgun (WGS) entry which is preliminary data.</text>
</comment>
<dbReference type="RefSeq" id="WP_141873384.1">
    <property type="nucleotide sequence ID" value="NZ_VFOX01000002.1"/>
</dbReference>
<organism evidence="10 11">
    <name type="scientific">Microbacterium saperdae</name>
    <dbReference type="NCBI Taxonomy" id="69368"/>
    <lineage>
        <taxon>Bacteria</taxon>
        <taxon>Bacillati</taxon>
        <taxon>Actinomycetota</taxon>
        <taxon>Actinomycetes</taxon>
        <taxon>Micrococcales</taxon>
        <taxon>Microbacteriaceae</taxon>
        <taxon>Microbacterium</taxon>
    </lineage>
</organism>
<protein>
    <submittedName>
        <fullName evidence="10">Carbohydrate ABC transporter membrane protein 1 (CUT1 family)</fullName>
    </submittedName>
</protein>
<sequence length="320" mass="35130">MSATATLVTPTDTKGRPQRKLAAGESAFDRTRRRSYRLFVAPALVVFTAVLVLPTLFSIYTSFTQWAGNGPMEFVGVDNYVRMFRNPIFISSLWNTFLIVVGVGIIVYAVAFALTLVLQNTFGRKAIRSIIFFPTLIPGIVISVLWGFLFNPDGLVNSFLKTLGIAEPPAWLGSQLIFPTIMLGLAWLSVGTYTVILLAAADRIPKEYYEVADLAGASAFQRFRYVTLPLMWDLVSVTAVLWCVGALKTFEFLLLFSSSAGTLPSTDIWNIAIYSYAQAFPTNGLAKFGAAAACGVVMLLLALALTILARRVMRSDDIEY</sequence>
<feature type="region of interest" description="Disordered" evidence="8">
    <location>
        <begin position="1"/>
        <end position="20"/>
    </location>
</feature>
<evidence type="ECO:0000313" key="10">
    <source>
        <dbReference type="EMBL" id="TQL81603.1"/>
    </source>
</evidence>
<dbReference type="OrthoDB" id="34224at2"/>
<reference evidence="10 11" key="1">
    <citation type="submission" date="2019-06" db="EMBL/GenBank/DDBJ databases">
        <title>Sequencing the genomes of 1000 actinobacteria strains.</title>
        <authorList>
            <person name="Klenk H.-P."/>
        </authorList>
    </citation>
    <scope>NUCLEOTIDE SEQUENCE [LARGE SCALE GENOMIC DNA]</scope>
    <source>
        <strain evidence="10 11">DSM 20169</strain>
    </source>
</reference>
<comment type="similarity">
    <text evidence="7">Belongs to the binding-protein-dependent transport system permease family.</text>
</comment>
<feature type="transmembrane region" description="Helical" evidence="7">
    <location>
        <begin position="38"/>
        <end position="63"/>
    </location>
</feature>
<dbReference type="SUPFAM" id="SSF161098">
    <property type="entry name" value="MetI-like"/>
    <property type="match status" value="1"/>
</dbReference>
<accession>A0A543BA35</accession>
<evidence type="ECO:0000256" key="2">
    <source>
        <dbReference type="ARBA" id="ARBA00022448"/>
    </source>
</evidence>
<keyword evidence="5 7" id="KW-1133">Transmembrane helix</keyword>
<gene>
    <name evidence="10" type="ORF">FB560_3076</name>
</gene>
<proteinExistence type="inferred from homology"/>
<keyword evidence="2 7" id="KW-0813">Transport</keyword>
<dbReference type="PANTHER" id="PTHR30193:SF41">
    <property type="entry name" value="DIACETYLCHITOBIOSE UPTAKE SYSTEM PERMEASE PROTEIN NGCF"/>
    <property type="match status" value="1"/>
</dbReference>
<dbReference type="GO" id="GO:0005886">
    <property type="term" value="C:plasma membrane"/>
    <property type="evidence" value="ECO:0007669"/>
    <property type="project" value="UniProtKB-SubCell"/>
</dbReference>
<dbReference type="InterPro" id="IPR000515">
    <property type="entry name" value="MetI-like"/>
</dbReference>
<keyword evidence="6 7" id="KW-0472">Membrane</keyword>
<dbReference type="InterPro" id="IPR035906">
    <property type="entry name" value="MetI-like_sf"/>
</dbReference>
<evidence type="ECO:0000256" key="8">
    <source>
        <dbReference type="SAM" id="MobiDB-lite"/>
    </source>
</evidence>
<evidence type="ECO:0000256" key="4">
    <source>
        <dbReference type="ARBA" id="ARBA00022692"/>
    </source>
</evidence>
<evidence type="ECO:0000256" key="5">
    <source>
        <dbReference type="ARBA" id="ARBA00022989"/>
    </source>
</evidence>